<proteinExistence type="predicted"/>
<reference evidence="2" key="1">
    <citation type="submission" date="2018-05" db="EMBL/GenBank/DDBJ databases">
        <title>Luteimonas pekinense sp. nov., isolated from human Meibomian gland secretions, Beijing, China.</title>
        <authorList>
            <person name="Wen T."/>
            <person name="Bai H."/>
            <person name="Lv H."/>
        </authorList>
    </citation>
    <scope>NUCLEOTIDE SEQUENCE [LARGE SCALE GENOMIC DNA]</scope>
    <source>
        <strain evidence="2">83-4</strain>
    </source>
</reference>
<gene>
    <name evidence="1" type="ORF">DCD74_11610</name>
</gene>
<dbReference type="KEGG" id="lue:DCD74_11610"/>
<dbReference type="Proteomes" id="UP000251842">
    <property type="component" value="Chromosome"/>
</dbReference>
<dbReference type="EMBL" id="CP029556">
    <property type="protein sequence ID" value="AXA85237.1"/>
    <property type="molecule type" value="Genomic_DNA"/>
</dbReference>
<evidence type="ECO:0000313" key="2">
    <source>
        <dbReference type="Proteomes" id="UP000251842"/>
    </source>
</evidence>
<sequence length="919" mass="102341">MLQHNCTVRLLAIPKFKVQGVERSDSAVARELHKRGGFAGLSERSLAVYLGELRRGKLRWWQTRRAQLQEVVELTGFELADLGFSNASPPQAYAFSTFPALRPIDLIHESLPYVYEDVELRKDWGFKTDLWLAPDSRHPLNRPSPGLYWLQIPQGHGLDLLWQQLVARGHAQCVELPALGGTLPQQASDKLMILRVASPLEVDKNSRGNITPPTSPVLVLSRHPPPTITEPDGHQPGIWHREMLGLSRPIVSGGMRRELCVDWQDRLVAWAIARLDGNESLLSITDVQRWIDSLLPYRSVVSTPDELIALCGVLHQSGHLHRASSRGASLFHACMGNQDNARRLAKLIKHRYLRGSAPWDEALSPGQWAQHLQPGMEDAASIASLVTSVVEEKSVARRRQAQAKLLTSTAESVLSELTGNFGLIRHEDGCYHMQLPFLANGLAGDEVFALVKDGQVDAWSRLYLDPSRRVVVEMALWRLSLGELLYATEQALTCARPNLVQMAAEEALFWSIGLKLAQPQASIAASEQGILQTLAGRIVHRIAITSPKPVTRDLQTPAEALAWVAVCWHWSVNVNFPQTIPQPPDLAWLFPGWATREHLVDYLPEQLPYESSQVLADSSERAGRGAWTTWWPAARRIADDLSAPPSEPPDALAPALVLSCLRHGWPINPYWVRVMGTSYALTSFARQSVAEFDPPAKERLFKAMLTAMDPKSGTQLVTGDPKLEAVRQKWRAMELPKSWLAQDLIVSLDSRSVVNATGPGLFDYLMICLDSPGAAVIRGLAQSIPLQRGWGKAFRILLPALRQESWTTVLEWINHDPGCDIAAWLWKEDALKTIELLKQTSQLHGFATYSLMTATPDQYVPDVAEILSDTQCPALRDGRAAWALDRLPHHGLKLEKLINELSHEEWNPRASDHSQPAEA</sequence>
<name>A0A344J877_9GAMM</name>
<dbReference type="OrthoDB" id="8773068at2"/>
<organism evidence="1 2">
    <name type="scientific">Solilutibacter oculi</name>
    <dbReference type="NCBI Taxonomy" id="2698682"/>
    <lineage>
        <taxon>Bacteria</taxon>
        <taxon>Pseudomonadati</taxon>
        <taxon>Pseudomonadota</taxon>
        <taxon>Gammaproteobacteria</taxon>
        <taxon>Lysobacterales</taxon>
        <taxon>Lysobacteraceae</taxon>
        <taxon>Solilutibacter</taxon>
    </lineage>
</organism>
<keyword evidence="2" id="KW-1185">Reference proteome</keyword>
<dbReference type="AlphaFoldDB" id="A0A344J877"/>
<accession>A0A344J877</accession>
<protein>
    <submittedName>
        <fullName evidence="1">Uncharacterized protein</fullName>
    </submittedName>
</protein>
<evidence type="ECO:0000313" key="1">
    <source>
        <dbReference type="EMBL" id="AXA85237.1"/>
    </source>
</evidence>